<dbReference type="InterPro" id="IPR029002">
    <property type="entry name" value="PLPC/GPLD1"/>
</dbReference>
<protein>
    <recommendedName>
        <fullName evidence="1">Phospholipase C/D domain-containing protein</fullName>
    </recommendedName>
</protein>
<organism evidence="2">
    <name type="scientific">marine sediment metagenome</name>
    <dbReference type="NCBI Taxonomy" id="412755"/>
    <lineage>
        <taxon>unclassified sequences</taxon>
        <taxon>metagenomes</taxon>
        <taxon>ecological metagenomes</taxon>
    </lineage>
</organism>
<sequence>MPAQINHIIFGEEALDQALGPDGKALLNQYGNIFRFGTQGPDFFYHNQRTKPAGLKYGFAAHKEGYGRIVKNMVLQALRLRRRGQPSETLAMLNAYILGFTSHAFLDKKTHPYILYFSGWVITGEEETRKYFRCHAFLERILDVLILNIRRGLDIKEFSLLPLVSCGEKLPYPIIKTLLKGLHASYPGMHFKSRDRRRIENAYKDTIYFYTVTDPLNPLYRQMAFARDQRAGDNRRRLA</sequence>
<dbReference type="EMBL" id="BARU01024643">
    <property type="protein sequence ID" value="GAH51642.1"/>
    <property type="molecule type" value="Genomic_DNA"/>
</dbReference>
<feature type="non-terminal residue" evidence="2">
    <location>
        <position position="239"/>
    </location>
</feature>
<reference evidence="2" key="1">
    <citation type="journal article" date="2014" name="Front. Microbiol.">
        <title>High frequency of phylogenetically diverse reductive dehalogenase-homologous genes in deep subseafloor sedimentary metagenomes.</title>
        <authorList>
            <person name="Kawai M."/>
            <person name="Futagami T."/>
            <person name="Toyoda A."/>
            <person name="Takaki Y."/>
            <person name="Nishi S."/>
            <person name="Hori S."/>
            <person name="Arai W."/>
            <person name="Tsubouchi T."/>
            <person name="Morono Y."/>
            <person name="Uchiyama I."/>
            <person name="Ito T."/>
            <person name="Fujiyama A."/>
            <person name="Inagaki F."/>
            <person name="Takami H."/>
        </authorList>
    </citation>
    <scope>NUCLEOTIDE SEQUENCE</scope>
    <source>
        <strain evidence="2">Expedition CK06-06</strain>
    </source>
</reference>
<proteinExistence type="predicted"/>
<dbReference type="AlphaFoldDB" id="X1G316"/>
<comment type="caution">
    <text evidence="2">The sequence shown here is derived from an EMBL/GenBank/DDBJ whole genome shotgun (WGS) entry which is preliminary data.</text>
</comment>
<name>X1G316_9ZZZZ</name>
<dbReference type="Pfam" id="PF00882">
    <property type="entry name" value="Zn_dep_PLPC"/>
    <property type="match status" value="1"/>
</dbReference>
<evidence type="ECO:0000313" key="2">
    <source>
        <dbReference type="EMBL" id="GAH51642.1"/>
    </source>
</evidence>
<feature type="domain" description="Phospholipase C/D" evidence="1">
    <location>
        <begin position="7"/>
        <end position="187"/>
    </location>
</feature>
<gene>
    <name evidence="2" type="ORF">S03H2_39812</name>
</gene>
<accession>X1G316</accession>
<evidence type="ECO:0000259" key="1">
    <source>
        <dbReference type="Pfam" id="PF00882"/>
    </source>
</evidence>